<dbReference type="RefSeq" id="WP_153429910.1">
    <property type="nucleotide sequence ID" value="NZ_WIWJ01000042.1"/>
</dbReference>
<dbReference type="Proteomes" id="UP000441404">
    <property type="component" value="Unassembled WGS sequence"/>
</dbReference>
<evidence type="ECO:0000313" key="2">
    <source>
        <dbReference type="Proteomes" id="UP000441404"/>
    </source>
</evidence>
<comment type="caution">
    <text evidence="1">The sequence shown here is derived from an EMBL/GenBank/DDBJ whole genome shotgun (WGS) entry which is preliminary data.</text>
</comment>
<proteinExistence type="predicted"/>
<dbReference type="EMBL" id="WIWJ01000042">
    <property type="protein sequence ID" value="MQT49027.1"/>
    <property type="molecule type" value="Genomic_DNA"/>
</dbReference>
<sequence>MAVNQNVQTTLNALYEKFKSDAVLPADLAERASPPLLLSVSDAWVNAEKRVLIVGQETLGWEWYPGDYYPELKASIENFSDFQKTHNGVEALTAGYRDFEFARKQPENYNSPFWRAYRSVRSALGEEVEGSETAVLWTNLFKMSVDNGSVYENASAEEAALLREAGSALLLAEIEALAPTSIIFFTGPNYNAHLYAIFPGVELMGFEQYEMEKTSMLSHPTLPVLSFRTYHPAYLSRSGQWGIIAEINAWHHNAQVKG</sequence>
<reference evidence="1 2" key="1">
    <citation type="submission" date="2019-10" db="EMBL/GenBank/DDBJ databases">
        <title>Evaluation of single-gene subtyping targets for Pseudomonas.</title>
        <authorList>
            <person name="Reichler S.J."/>
            <person name="Orsi R.H."/>
            <person name="Wiedmann M."/>
            <person name="Martin N.H."/>
            <person name="Murphy S.I."/>
        </authorList>
    </citation>
    <scope>NUCLEOTIDE SEQUENCE [LARGE SCALE GENOMIC DNA]</scope>
    <source>
        <strain evidence="1 2">FSL R10-3257</strain>
    </source>
</reference>
<dbReference type="AlphaFoldDB" id="A0A7X1WBX5"/>
<evidence type="ECO:0000313" key="1">
    <source>
        <dbReference type="EMBL" id="MQT49027.1"/>
    </source>
</evidence>
<accession>A0A7X1WBX5</accession>
<evidence type="ECO:0008006" key="3">
    <source>
        <dbReference type="Google" id="ProtNLM"/>
    </source>
</evidence>
<organism evidence="1 2">
    <name type="scientific">Pseudomonas helleri</name>
    <dbReference type="NCBI Taxonomy" id="1608996"/>
    <lineage>
        <taxon>Bacteria</taxon>
        <taxon>Pseudomonadati</taxon>
        <taxon>Pseudomonadota</taxon>
        <taxon>Gammaproteobacteria</taxon>
        <taxon>Pseudomonadales</taxon>
        <taxon>Pseudomonadaceae</taxon>
        <taxon>Pseudomonas</taxon>
    </lineage>
</organism>
<protein>
    <recommendedName>
        <fullName evidence="3">Uracil-DNA glycosylase</fullName>
    </recommendedName>
</protein>
<gene>
    <name evidence="1" type="ORF">GHO40_20180</name>
</gene>
<name>A0A7X1WBX5_9PSED</name>